<protein>
    <recommendedName>
        <fullName evidence="3">AraC family transcriptional regulator</fullName>
    </recommendedName>
</protein>
<organism evidence="1 2">
    <name type="scientific">Bradyrhizobium brasilense</name>
    <dbReference type="NCBI Taxonomy" id="1419277"/>
    <lineage>
        <taxon>Bacteria</taxon>
        <taxon>Pseudomonadati</taxon>
        <taxon>Pseudomonadota</taxon>
        <taxon>Alphaproteobacteria</taxon>
        <taxon>Hyphomicrobiales</taxon>
        <taxon>Nitrobacteraceae</taxon>
        <taxon>Bradyrhizobium</taxon>
    </lineage>
</organism>
<dbReference type="EMBL" id="CP121646">
    <property type="protein sequence ID" value="WFU61197.1"/>
    <property type="molecule type" value="Genomic_DNA"/>
</dbReference>
<accession>A0ABY8JBN4</accession>
<name>A0ABY8JBN4_9BRAD</name>
<dbReference type="Proteomes" id="UP001221546">
    <property type="component" value="Chromosome"/>
</dbReference>
<keyword evidence="2" id="KW-1185">Reference proteome</keyword>
<reference evidence="1 2" key="1">
    <citation type="submission" date="2023-04" db="EMBL/GenBank/DDBJ databases">
        <title>Australian commercial rhizobial inoculants.</title>
        <authorList>
            <person name="Kohlmeier M.G."/>
            <person name="O'Hara G.W."/>
            <person name="Colombi E."/>
            <person name="Ramsay J.P."/>
            <person name="Terpolilli J."/>
        </authorList>
    </citation>
    <scope>NUCLEOTIDE SEQUENCE [LARGE SCALE GENOMIC DNA]</scope>
    <source>
        <strain evidence="1 2">CB627</strain>
    </source>
</reference>
<evidence type="ECO:0000313" key="2">
    <source>
        <dbReference type="Proteomes" id="UP001221546"/>
    </source>
</evidence>
<gene>
    <name evidence="1" type="ORF">QA636_27170</name>
</gene>
<evidence type="ECO:0008006" key="3">
    <source>
        <dbReference type="Google" id="ProtNLM"/>
    </source>
</evidence>
<proteinExistence type="predicted"/>
<evidence type="ECO:0000313" key="1">
    <source>
        <dbReference type="EMBL" id="WFU61197.1"/>
    </source>
</evidence>
<dbReference type="RefSeq" id="WP_159109475.1">
    <property type="nucleotide sequence ID" value="NZ_CP121646.1"/>
</dbReference>
<sequence>MNNNHDTRRLSSPAAADSWVPSNFSAVSILARSERLDFGSLVRAETGFEPRR</sequence>